<gene>
    <name evidence="1" type="ORF">SPOG_04841</name>
</gene>
<dbReference type="AlphaFoldDB" id="S9W133"/>
<dbReference type="STRING" id="653667.S9W133"/>
<dbReference type="PANTHER" id="PTHR31687:SF3">
    <property type="entry name" value="PROTEIN URG3"/>
    <property type="match status" value="1"/>
</dbReference>
<dbReference type="Pfam" id="PF07958">
    <property type="entry name" value="DUF1688"/>
    <property type="match status" value="1"/>
</dbReference>
<dbReference type="Proteomes" id="UP000015464">
    <property type="component" value="Unassembled WGS sequence"/>
</dbReference>
<dbReference type="EMBL" id="KE546990">
    <property type="protein sequence ID" value="EPY52184.1"/>
    <property type="molecule type" value="Genomic_DNA"/>
</dbReference>
<proteinExistence type="predicted"/>
<dbReference type="InterPro" id="IPR012469">
    <property type="entry name" value="DUF1688"/>
</dbReference>
<dbReference type="OMA" id="GPDKYHL"/>
<dbReference type="eggNOG" id="ENOG502QR4F">
    <property type="taxonomic scope" value="Eukaryota"/>
</dbReference>
<accession>S9W133</accession>
<evidence type="ECO:0000313" key="1">
    <source>
        <dbReference type="EMBL" id="EPY52184.1"/>
    </source>
</evidence>
<organism evidence="1 2">
    <name type="scientific">Schizosaccharomyces cryophilus (strain OY26 / ATCC MYA-4695 / CBS 11777 / NBRC 106824 / NRRL Y48691)</name>
    <name type="common">Fission yeast</name>
    <dbReference type="NCBI Taxonomy" id="653667"/>
    <lineage>
        <taxon>Eukaryota</taxon>
        <taxon>Fungi</taxon>
        <taxon>Dikarya</taxon>
        <taxon>Ascomycota</taxon>
        <taxon>Taphrinomycotina</taxon>
        <taxon>Schizosaccharomycetes</taxon>
        <taxon>Schizosaccharomycetales</taxon>
        <taxon>Schizosaccharomycetaceae</taxon>
        <taxon>Schizosaccharomyces</taxon>
    </lineage>
</organism>
<dbReference type="OrthoDB" id="2153176at2759"/>
<sequence length="410" mass="46276">MTTDTIADVLSLQNIRIKAQRVFAVAEQNRLRAFEYDPCKLDTVADFVVSVIQADFKGKYETIPPHGRWQHFEVGNVARLTQLISTWNQQGVTSVEVCKRVLDITFLSVLLDAGAGDKWSYLDGVERYARSEGLAVASLRCFQKGLFSSNPENPYQVDGVALSHLKTEALADGFQVSKQNPIAGIEGRASILRALGNQLKSSRPSFFVDSVFPTGDFTSESLNVERLWSELQTVLIPIWPERTKYAGENVGDAWFLPTINSIQPFHKLTQWLTYSLLIPLKRLLHIQVVNETLLTGLPEYRNGGLFVDFGVLKLRPEYSLTDEYEPESIVIVEWRAMTVVLLDKLLNMINERMKNELSAPLSLAQMLEAGSWKSGRIIARKLRPANAGSPILIKSDDYQEWLISIFHRFI</sequence>
<evidence type="ECO:0000313" key="2">
    <source>
        <dbReference type="Proteomes" id="UP000015464"/>
    </source>
</evidence>
<name>S9W133_SCHCR</name>
<dbReference type="HOGENOM" id="CLU_026445_1_0_1"/>
<keyword evidence="2" id="KW-1185">Reference proteome</keyword>
<reference evidence="1 2" key="1">
    <citation type="journal article" date="2011" name="Science">
        <title>Comparative functional genomics of the fission yeasts.</title>
        <authorList>
            <person name="Rhind N."/>
            <person name="Chen Z."/>
            <person name="Yassour M."/>
            <person name="Thompson D.A."/>
            <person name="Haas B.J."/>
            <person name="Habib N."/>
            <person name="Wapinski I."/>
            <person name="Roy S."/>
            <person name="Lin M.F."/>
            <person name="Heiman D.I."/>
            <person name="Young S.K."/>
            <person name="Furuya K."/>
            <person name="Guo Y."/>
            <person name="Pidoux A."/>
            <person name="Chen H.M."/>
            <person name="Robbertse B."/>
            <person name="Goldberg J.M."/>
            <person name="Aoki K."/>
            <person name="Bayne E.H."/>
            <person name="Berlin A.M."/>
            <person name="Desjardins C.A."/>
            <person name="Dobbs E."/>
            <person name="Dukaj L."/>
            <person name="Fan L."/>
            <person name="FitzGerald M.G."/>
            <person name="French C."/>
            <person name="Gujja S."/>
            <person name="Hansen K."/>
            <person name="Keifenheim D."/>
            <person name="Levin J.Z."/>
            <person name="Mosher R.A."/>
            <person name="Mueller C.A."/>
            <person name="Pfiffner J."/>
            <person name="Priest M."/>
            <person name="Russ C."/>
            <person name="Smialowska A."/>
            <person name="Swoboda P."/>
            <person name="Sykes S.M."/>
            <person name="Vaughn M."/>
            <person name="Vengrova S."/>
            <person name="Yoder R."/>
            <person name="Zeng Q."/>
            <person name="Allshire R."/>
            <person name="Baulcombe D."/>
            <person name="Birren B.W."/>
            <person name="Brown W."/>
            <person name="Ekwall K."/>
            <person name="Kellis M."/>
            <person name="Leatherwood J."/>
            <person name="Levin H."/>
            <person name="Margalit H."/>
            <person name="Martienssen R."/>
            <person name="Nieduszynski C.A."/>
            <person name="Spatafora J.W."/>
            <person name="Friedman N."/>
            <person name="Dalgaard J.Z."/>
            <person name="Baumann P."/>
            <person name="Niki H."/>
            <person name="Regev A."/>
            <person name="Nusbaum C."/>
        </authorList>
    </citation>
    <scope>NUCLEOTIDE SEQUENCE [LARGE SCALE GENOMIC DNA]</scope>
    <source>
        <strain evidence="2">OY26 / ATCC MYA-4695 / CBS 11777 / NBRC 106824 / NRRL Y48691</strain>
    </source>
</reference>
<dbReference type="GeneID" id="25039154"/>
<dbReference type="PANTHER" id="PTHR31687">
    <property type="match status" value="1"/>
</dbReference>
<protein>
    <submittedName>
        <fullName evidence="1">DUF1688 family protein</fullName>
    </submittedName>
</protein>
<dbReference type="RefSeq" id="XP_013023567.1">
    <property type="nucleotide sequence ID" value="XM_013168113.1"/>
</dbReference>